<dbReference type="GO" id="GO:0008270">
    <property type="term" value="F:zinc ion binding"/>
    <property type="evidence" value="ECO:0007669"/>
    <property type="project" value="InterPro"/>
</dbReference>
<dbReference type="InterPro" id="IPR050675">
    <property type="entry name" value="OAF3"/>
</dbReference>
<evidence type="ECO:0000313" key="8">
    <source>
        <dbReference type="Proteomes" id="UP000037696"/>
    </source>
</evidence>
<dbReference type="PRINTS" id="PR00755">
    <property type="entry name" value="AFLATOXINBRP"/>
</dbReference>
<feature type="region of interest" description="Disordered" evidence="5">
    <location>
        <begin position="319"/>
        <end position="360"/>
    </location>
</feature>
<gene>
    <name evidence="7" type="ORF">ACN38_g11020</name>
</gene>
<evidence type="ECO:0000256" key="4">
    <source>
        <dbReference type="ARBA" id="ARBA00023242"/>
    </source>
</evidence>
<dbReference type="GO" id="GO:0000981">
    <property type="term" value="F:DNA-binding transcription factor activity, RNA polymerase II-specific"/>
    <property type="evidence" value="ECO:0007669"/>
    <property type="project" value="InterPro"/>
</dbReference>
<feature type="compositionally biased region" description="Polar residues" evidence="5">
    <location>
        <begin position="72"/>
        <end position="86"/>
    </location>
</feature>
<keyword evidence="1" id="KW-0805">Transcription regulation</keyword>
<evidence type="ECO:0000256" key="1">
    <source>
        <dbReference type="ARBA" id="ARBA00023015"/>
    </source>
</evidence>
<dbReference type="Gene3D" id="4.10.240.10">
    <property type="entry name" value="Zn(2)-C6 fungal-type DNA-binding domain"/>
    <property type="match status" value="1"/>
</dbReference>
<dbReference type="InterPro" id="IPR036864">
    <property type="entry name" value="Zn2-C6_fun-type_DNA-bd_sf"/>
</dbReference>
<evidence type="ECO:0000256" key="2">
    <source>
        <dbReference type="ARBA" id="ARBA00023125"/>
    </source>
</evidence>
<protein>
    <recommendedName>
        <fullName evidence="6">Zn(2)-C6 fungal-type domain-containing protein</fullName>
    </recommendedName>
</protein>
<feature type="region of interest" description="Disordered" evidence="5">
    <location>
        <begin position="164"/>
        <end position="209"/>
    </location>
</feature>
<dbReference type="Pfam" id="PF00172">
    <property type="entry name" value="Zn_clus"/>
    <property type="match status" value="1"/>
</dbReference>
<feature type="region of interest" description="Disordered" evidence="5">
    <location>
        <begin position="69"/>
        <end position="91"/>
    </location>
</feature>
<dbReference type="Proteomes" id="UP000037696">
    <property type="component" value="Unassembled WGS sequence"/>
</dbReference>
<organism evidence="7 8">
    <name type="scientific">Penicillium nordicum</name>
    <dbReference type="NCBI Taxonomy" id="229535"/>
    <lineage>
        <taxon>Eukaryota</taxon>
        <taxon>Fungi</taxon>
        <taxon>Dikarya</taxon>
        <taxon>Ascomycota</taxon>
        <taxon>Pezizomycotina</taxon>
        <taxon>Eurotiomycetes</taxon>
        <taxon>Eurotiomycetidae</taxon>
        <taxon>Eurotiales</taxon>
        <taxon>Aspergillaceae</taxon>
        <taxon>Penicillium</taxon>
    </lineage>
</organism>
<evidence type="ECO:0000256" key="5">
    <source>
        <dbReference type="SAM" id="MobiDB-lite"/>
    </source>
</evidence>
<feature type="compositionally biased region" description="Polar residues" evidence="5">
    <location>
        <begin position="324"/>
        <end position="337"/>
    </location>
</feature>
<dbReference type="EMBL" id="LHQQ01000268">
    <property type="protein sequence ID" value="KOS38160.1"/>
    <property type="molecule type" value="Genomic_DNA"/>
</dbReference>
<dbReference type="PROSITE" id="PS50048">
    <property type="entry name" value="ZN2_CY6_FUNGAL_2"/>
    <property type="match status" value="1"/>
</dbReference>
<evidence type="ECO:0000259" key="6">
    <source>
        <dbReference type="PROSITE" id="PS50048"/>
    </source>
</evidence>
<keyword evidence="3" id="KW-0804">Transcription</keyword>
<sequence>MLGTRKPLRLRSACTECYAAKVRCSGEKYGCDRCRRNDLSCEYQVSMVGRAPKKQRTKASDQTLHLQEPRVSPNTILNQSGTESTSSPPPVVNLPVTGHPPLIVNNTMGGGPIFTMGESTTISTDTEIDSYLQTLLSDYPDLPLVSPGAIDGFWPTTENLLLDPRPGISSSEGTSTASGPRPASLPISHTLGLPDKNRQGFPIQQPTADSVRSRLAERIDARVPPSYRDPSVVSDYPHVAALMKIIEYLEEQLQIPRVPIDQAMRLNRQAMAKVREVTDTDEFRRCQSCPLLVATVMDLVVGLYELVILCIQHPAGEGDATSLADHNNPPSRHNPSQKPADPGEMPSDGSSPESAISSGSEPPVFQFGCLEFDPDEQEIFRAAMVRRDLRRCVETIQYCTQEIIQRQSQATNLRGGPLGGVLQSRGPSNNVHTQWYQEMGYRAKDLLAALPAQCSHR</sequence>
<accession>A0A0M8P0W6</accession>
<dbReference type="InterPro" id="IPR001138">
    <property type="entry name" value="Zn2Cys6_DnaBD"/>
</dbReference>
<dbReference type="SMART" id="SM00066">
    <property type="entry name" value="GAL4"/>
    <property type="match status" value="1"/>
</dbReference>
<name>A0A0M8P0W6_9EURO</name>
<dbReference type="STRING" id="229535.A0A0M8P0W6"/>
<evidence type="ECO:0000256" key="3">
    <source>
        <dbReference type="ARBA" id="ARBA00023163"/>
    </source>
</evidence>
<evidence type="ECO:0000313" key="7">
    <source>
        <dbReference type="EMBL" id="KOS38160.1"/>
    </source>
</evidence>
<dbReference type="OrthoDB" id="2740448at2759"/>
<keyword evidence="2" id="KW-0238">DNA-binding</keyword>
<feature type="compositionally biased region" description="Polar residues" evidence="5">
    <location>
        <begin position="168"/>
        <end position="178"/>
    </location>
</feature>
<dbReference type="SUPFAM" id="SSF57701">
    <property type="entry name" value="Zn2/Cys6 DNA-binding domain"/>
    <property type="match status" value="1"/>
</dbReference>
<feature type="compositionally biased region" description="Low complexity" evidence="5">
    <location>
        <begin position="346"/>
        <end position="360"/>
    </location>
</feature>
<feature type="domain" description="Zn(2)-C6 fungal-type" evidence="6">
    <location>
        <begin position="13"/>
        <end position="43"/>
    </location>
</feature>
<dbReference type="PANTHER" id="PTHR31069:SF31">
    <property type="entry name" value="MONODICTYPHENONE CLUSTER TRANSCRIPTION FACTOR-RELATED"/>
    <property type="match status" value="1"/>
</dbReference>
<dbReference type="CDD" id="cd00067">
    <property type="entry name" value="GAL4"/>
    <property type="match status" value="1"/>
</dbReference>
<dbReference type="AlphaFoldDB" id="A0A0M8P0W6"/>
<dbReference type="GO" id="GO:0003677">
    <property type="term" value="F:DNA binding"/>
    <property type="evidence" value="ECO:0007669"/>
    <property type="project" value="UniProtKB-KW"/>
</dbReference>
<proteinExistence type="predicted"/>
<keyword evidence="4" id="KW-0539">Nucleus</keyword>
<dbReference type="PANTHER" id="PTHR31069">
    <property type="entry name" value="OLEATE-ACTIVATED TRANSCRIPTION FACTOR 1-RELATED"/>
    <property type="match status" value="1"/>
</dbReference>
<reference evidence="7 8" key="1">
    <citation type="submission" date="2015-08" db="EMBL/GenBank/DDBJ databases">
        <title>Genome sequencing of Penicillium nordicum.</title>
        <authorList>
            <person name="Nguyen H.D."/>
            <person name="Seifert K.A."/>
        </authorList>
    </citation>
    <scope>NUCLEOTIDE SEQUENCE [LARGE SCALE GENOMIC DNA]</scope>
    <source>
        <strain evidence="7 8">DAOMC 185683</strain>
    </source>
</reference>
<comment type="caution">
    <text evidence="7">The sequence shown here is derived from an EMBL/GenBank/DDBJ whole genome shotgun (WGS) entry which is preliminary data.</text>
</comment>
<keyword evidence="8" id="KW-1185">Reference proteome</keyword>